<dbReference type="RefSeq" id="WP_079638709.1">
    <property type="nucleotide sequence ID" value="NZ_FUYP01000011.1"/>
</dbReference>
<evidence type="ECO:0000313" key="1">
    <source>
        <dbReference type="EMBL" id="SKB62781.1"/>
    </source>
</evidence>
<protein>
    <submittedName>
        <fullName evidence="1">Uncharacterized protein</fullName>
    </submittedName>
</protein>
<keyword evidence="2" id="KW-1185">Reference proteome</keyword>
<proteinExistence type="predicted"/>
<dbReference type="AlphaFoldDB" id="A0A1T5CTY9"/>
<reference evidence="2" key="1">
    <citation type="submission" date="2017-02" db="EMBL/GenBank/DDBJ databases">
        <authorList>
            <person name="Varghese N."/>
            <person name="Submissions S."/>
        </authorList>
    </citation>
    <scope>NUCLEOTIDE SEQUENCE [LARGE SCALE GENOMIC DNA]</scope>
    <source>
        <strain evidence="2">R11H</strain>
    </source>
</reference>
<name>A0A1T5CTY9_9SPHN</name>
<evidence type="ECO:0000313" key="2">
    <source>
        <dbReference type="Proteomes" id="UP000190044"/>
    </source>
</evidence>
<sequence>MTAEEFRKSNVDLLIAKGVERDQAERVLDIAMHSATEAYDSLTLNLNRLEHNGEFIVATGLACEILKFRLGLAIESIKDLVA</sequence>
<dbReference type="Proteomes" id="UP000190044">
    <property type="component" value="Unassembled WGS sequence"/>
</dbReference>
<dbReference type="EMBL" id="FUYP01000011">
    <property type="protein sequence ID" value="SKB62781.1"/>
    <property type="molecule type" value="Genomic_DNA"/>
</dbReference>
<gene>
    <name evidence="1" type="ORF">SAMN06295937_1011105</name>
</gene>
<accession>A0A1T5CTY9</accession>
<organism evidence="1 2">
    <name type="scientific">Sphingopyxis flava</name>
    <dbReference type="NCBI Taxonomy" id="1507287"/>
    <lineage>
        <taxon>Bacteria</taxon>
        <taxon>Pseudomonadati</taxon>
        <taxon>Pseudomonadota</taxon>
        <taxon>Alphaproteobacteria</taxon>
        <taxon>Sphingomonadales</taxon>
        <taxon>Sphingomonadaceae</taxon>
        <taxon>Sphingopyxis</taxon>
    </lineage>
</organism>